<dbReference type="PANTHER" id="PTHR47822">
    <property type="entry name" value="CARBOHYDRATE BINDING DOMAIN CONTAINING PROTEIN"/>
    <property type="match status" value="1"/>
</dbReference>
<dbReference type="InterPro" id="IPR015943">
    <property type="entry name" value="WD40/YVTN_repeat-like_dom_sf"/>
</dbReference>
<dbReference type="SMART" id="SM00320">
    <property type="entry name" value="WD40"/>
    <property type="match status" value="6"/>
</dbReference>
<organism evidence="2">
    <name type="scientific">Phallusia mammillata</name>
    <dbReference type="NCBI Taxonomy" id="59560"/>
    <lineage>
        <taxon>Eukaryota</taxon>
        <taxon>Metazoa</taxon>
        <taxon>Chordata</taxon>
        <taxon>Tunicata</taxon>
        <taxon>Ascidiacea</taxon>
        <taxon>Phlebobranchia</taxon>
        <taxon>Ascidiidae</taxon>
        <taxon>Phallusia</taxon>
    </lineage>
</organism>
<proteinExistence type="evidence at transcript level"/>
<keyword evidence="1" id="KW-0853">WD repeat</keyword>
<dbReference type="AlphaFoldDB" id="A0A6F9DPN0"/>
<gene>
    <name evidence="2" type="primary">Poc1b</name>
</gene>
<feature type="repeat" description="WD" evidence="1">
    <location>
        <begin position="137"/>
        <end position="178"/>
    </location>
</feature>
<dbReference type="PROSITE" id="PS50082">
    <property type="entry name" value="WD_REPEATS_2"/>
    <property type="match status" value="2"/>
</dbReference>
<dbReference type="SUPFAM" id="SSF50978">
    <property type="entry name" value="WD40 repeat-like"/>
    <property type="match status" value="1"/>
</dbReference>
<protein>
    <submittedName>
        <fullName evidence="2">POC1 centriolar protein homolog B-like</fullName>
    </submittedName>
</protein>
<name>A0A6F9DPN0_9ASCI</name>
<dbReference type="InterPro" id="IPR001680">
    <property type="entry name" value="WD40_rpt"/>
</dbReference>
<dbReference type="InterPro" id="IPR036322">
    <property type="entry name" value="WD40_repeat_dom_sf"/>
</dbReference>
<evidence type="ECO:0000256" key="1">
    <source>
        <dbReference type="PROSITE-ProRule" id="PRU00221"/>
    </source>
</evidence>
<dbReference type="Pfam" id="PF00400">
    <property type="entry name" value="WD40"/>
    <property type="match status" value="2"/>
</dbReference>
<sequence>MAHKRLEAAILAGHEIGDYSDLSNKYGQIKQENTSDPLIKTHKVSLPLDRWGIYSIKYNHDGKKLAVGFGNGGIFVVDHKSGIKLHDVTHGHRKGLAVMALHYLKEELIISAGASGKINLWEQTPAVGKSLEPTVSITEEKNEINTLDVCRDGHFFATAGKDRHIRLYDANTFQLHRTIVAPDYINMDEVSIYTGHTKRIFALKFHPEDNNLFLTAGWDDCVKLWDKRIPRNAKCSIPGPHICGAALDLKDNHILTGSWSAKNSLQLWDLRSGLLNKTLPFPHDEKSEGEFLYCAKFANQNTVVAGGSGTNSACILNVNTDRLLGLVHSKKPVLTLDSCNNGKQLAVAGIGGNLQLTSIV</sequence>
<dbReference type="PROSITE" id="PS50294">
    <property type="entry name" value="WD_REPEATS_REGION"/>
    <property type="match status" value="1"/>
</dbReference>
<feature type="repeat" description="WD" evidence="1">
    <location>
        <begin position="193"/>
        <end position="226"/>
    </location>
</feature>
<dbReference type="EMBL" id="LR789128">
    <property type="protein sequence ID" value="CAB3264990.1"/>
    <property type="molecule type" value="mRNA"/>
</dbReference>
<dbReference type="PANTHER" id="PTHR47822:SF3">
    <property type="entry name" value="ANAPHASE-PROMOTING COMPLEX SUBUNIT 4-LIKE WD40 DOMAIN-CONTAINING PROTEIN"/>
    <property type="match status" value="1"/>
</dbReference>
<accession>A0A6F9DPN0</accession>
<reference evidence="2" key="1">
    <citation type="submission" date="2020-04" db="EMBL/GenBank/DDBJ databases">
        <authorList>
            <person name="Neveu A P."/>
        </authorList>
    </citation>
    <scope>NUCLEOTIDE SEQUENCE</scope>
    <source>
        <tissue evidence="2">Whole embryo</tissue>
    </source>
</reference>
<evidence type="ECO:0000313" key="2">
    <source>
        <dbReference type="EMBL" id="CAB3264990.1"/>
    </source>
</evidence>
<dbReference type="Gene3D" id="2.130.10.10">
    <property type="entry name" value="YVTN repeat-like/Quinoprotein amine dehydrogenase"/>
    <property type="match status" value="2"/>
</dbReference>